<feature type="compositionally biased region" description="Pro residues" evidence="1">
    <location>
        <begin position="620"/>
        <end position="631"/>
    </location>
</feature>
<feature type="compositionally biased region" description="Low complexity" evidence="1">
    <location>
        <begin position="114"/>
        <end position="126"/>
    </location>
</feature>
<dbReference type="Proteomes" id="UP001303889">
    <property type="component" value="Unassembled WGS sequence"/>
</dbReference>
<feature type="region of interest" description="Disordered" evidence="1">
    <location>
        <begin position="73"/>
        <end position="152"/>
    </location>
</feature>
<feature type="compositionally biased region" description="Basic residues" evidence="1">
    <location>
        <begin position="73"/>
        <end position="85"/>
    </location>
</feature>
<feature type="compositionally biased region" description="Polar residues" evidence="1">
    <location>
        <begin position="90"/>
        <end position="105"/>
    </location>
</feature>
<dbReference type="EMBL" id="MU855574">
    <property type="protein sequence ID" value="KAK3901508.1"/>
    <property type="molecule type" value="Genomic_DNA"/>
</dbReference>
<feature type="region of interest" description="Disordered" evidence="1">
    <location>
        <begin position="620"/>
        <end position="642"/>
    </location>
</feature>
<proteinExistence type="predicted"/>
<comment type="caution">
    <text evidence="2">The sequence shown here is derived from an EMBL/GenBank/DDBJ whole genome shotgun (WGS) entry which is preliminary data.</text>
</comment>
<keyword evidence="3" id="KW-1185">Reference proteome</keyword>
<feature type="compositionally biased region" description="Polar residues" evidence="1">
    <location>
        <begin position="723"/>
        <end position="732"/>
    </location>
</feature>
<dbReference type="AlphaFoldDB" id="A0AAN6MKG1"/>
<organism evidence="2 3">
    <name type="scientific">Staphylotrichum tortipilum</name>
    <dbReference type="NCBI Taxonomy" id="2831512"/>
    <lineage>
        <taxon>Eukaryota</taxon>
        <taxon>Fungi</taxon>
        <taxon>Dikarya</taxon>
        <taxon>Ascomycota</taxon>
        <taxon>Pezizomycotina</taxon>
        <taxon>Sordariomycetes</taxon>
        <taxon>Sordariomycetidae</taxon>
        <taxon>Sordariales</taxon>
        <taxon>Chaetomiaceae</taxon>
        <taxon>Staphylotrichum</taxon>
    </lineage>
</organism>
<reference evidence="2" key="2">
    <citation type="submission" date="2023-05" db="EMBL/GenBank/DDBJ databases">
        <authorList>
            <consortium name="Lawrence Berkeley National Laboratory"/>
            <person name="Steindorff A."/>
            <person name="Hensen N."/>
            <person name="Bonometti L."/>
            <person name="Westerberg I."/>
            <person name="Brannstrom I.O."/>
            <person name="Guillou S."/>
            <person name="Cros-Aarteil S."/>
            <person name="Calhoun S."/>
            <person name="Haridas S."/>
            <person name="Kuo A."/>
            <person name="Mondo S."/>
            <person name="Pangilinan J."/>
            <person name="Riley R."/>
            <person name="Labutti K."/>
            <person name="Andreopoulos B."/>
            <person name="Lipzen A."/>
            <person name="Chen C."/>
            <person name="Yanf M."/>
            <person name="Daum C."/>
            <person name="Ng V."/>
            <person name="Clum A."/>
            <person name="Ohm R."/>
            <person name="Martin F."/>
            <person name="Silar P."/>
            <person name="Natvig D."/>
            <person name="Lalanne C."/>
            <person name="Gautier V."/>
            <person name="Ament-Velasquez S.L."/>
            <person name="Kruys A."/>
            <person name="Hutchinson M.I."/>
            <person name="Powell A.J."/>
            <person name="Barry K."/>
            <person name="Miller A.N."/>
            <person name="Grigoriev I.V."/>
            <person name="Debuchy R."/>
            <person name="Gladieux P."/>
            <person name="Thoren M.H."/>
            <person name="Johannesson H."/>
        </authorList>
    </citation>
    <scope>NUCLEOTIDE SEQUENCE</scope>
    <source>
        <strain evidence="2">CBS 103.79</strain>
    </source>
</reference>
<feature type="region of interest" description="Disordered" evidence="1">
    <location>
        <begin position="185"/>
        <end position="256"/>
    </location>
</feature>
<feature type="compositionally biased region" description="Pro residues" evidence="1">
    <location>
        <begin position="451"/>
        <end position="460"/>
    </location>
</feature>
<evidence type="ECO:0000256" key="1">
    <source>
        <dbReference type="SAM" id="MobiDB-lite"/>
    </source>
</evidence>
<gene>
    <name evidence="2" type="ORF">C8A05DRAFT_16316</name>
</gene>
<feature type="compositionally biased region" description="Polar residues" evidence="1">
    <location>
        <begin position="216"/>
        <end position="230"/>
    </location>
</feature>
<protein>
    <submittedName>
        <fullName evidence="2">Uncharacterized protein</fullName>
    </submittedName>
</protein>
<feature type="region of interest" description="Disordered" evidence="1">
    <location>
        <begin position="697"/>
        <end position="734"/>
    </location>
</feature>
<feature type="compositionally biased region" description="Low complexity" evidence="1">
    <location>
        <begin position="672"/>
        <end position="682"/>
    </location>
</feature>
<feature type="region of interest" description="Disordered" evidence="1">
    <location>
        <begin position="438"/>
        <end position="462"/>
    </location>
</feature>
<evidence type="ECO:0000313" key="2">
    <source>
        <dbReference type="EMBL" id="KAK3901508.1"/>
    </source>
</evidence>
<reference evidence="2" key="1">
    <citation type="journal article" date="2023" name="Mol. Phylogenet. Evol.">
        <title>Genome-scale phylogeny and comparative genomics of the fungal order Sordariales.</title>
        <authorList>
            <person name="Hensen N."/>
            <person name="Bonometti L."/>
            <person name="Westerberg I."/>
            <person name="Brannstrom I.O."/>
            <person name="Guillou S."/>
            <person name="Cros-Aarteil S."/>
            <person name="Calhoun S."/>
            <person name="Haridas S."/>
            <person name="Kuo A."/>
            <person name="Mondo S."/>
            <person name="Pangilinan J."/>
            <person name="Riley R."/>
            <person name="LaButti K."/>
            <person name="Andreopoulos B."/>
            <person name="Lipzen A."/>
            <person name="Chen C."/>
            <person name="Yan M."/>
            <person name="Daum C."/>
            <person name="Ng V."/>
            <person name="Clum A."/>
            <person name="Steindorff A."/>
            <person name="Ohm R.A."/>
            <person name="Martin F."/>
            <person name="Silar P."/>
            <person name="Natvig D.O."/>
            <person name="Lalanne C."/>
            <person name="Gautier V."/>
            <person name="Ament-Velasquez S.L."/>
            <person name="Kruys A."/>
            <person name="Hutchinson M.I."/>
            <person name="Powell A.J."/>
            <person name="Barry K."/>
            <person name="Miller A.N."/>
            <person name="Grigoriev I.V."/>
            <person name="Debuchy R."/>
            <person name="Gladieux P."/>
            <person name="Hiltunen Thoren M."/>
            <person name="Johannesson H."/>
        </authorList>
    </citation>
    <scope>NUCLEOTIDE SEQUENCE</scope>
    <source>
        <strain evidence="2">CBS 103.79</strain>
    </source>
</reference>
<name>A0AAN6MKG1_9PEZI</name>
<feature type="compositionally biased region" description="Polar residues" evidence="1">
    <location>
        <begin position="185"/>
        <end position="203"/>
    </location>
</feature>
<feature type="compositionally biased region" description="Polar residues" evidence="1">
    <location>
        <begin position="137"/>
        <end position="148"/>
    </location>
</feature>
<accession>A0AAN6MKG1</accession>
<sequence length="802" mass="85781">MIEMDAQSLVVGCNLPELLVNDLETSTDIFTSKAMTAGSPRAGLAACEWDAGPSFYRPLLPYRAINYQHHSHHPHLSHHLHHHSHQPYSGNRTPPRQALLLTTDNARPCPEQPPQELQQQEQQQQQSDDGSKDRGVENSSPDSLSVTSVGVGPLSVRTRQQSVATAATSLSGRCSSLFSTRAFSPTSPVLSPCSSNQESSPQGTWFEDDELESPQDGPQSEVFTARTSISDPHLPAVFRADDDDRDSMAASQKSTADWDGIPAATTLHFTRGCYGTHSRPQTPAAQLQLEKPRIVDILPVTLVSKRTTSTKRRGHGSVATASIASEPRDATAVLTVAGSGWPRQGVYHDSHLPEQLEPMVSLLATANGRTVIDASTPPPISFVRRGQPVYHHSRSPSPTIDAILDVQTLDAATYAAEESTQGRLPSLDALRLPAEASVDSLASPHHSPSYTPSPPPPGIRLPPDVIESLQVSVSCFPETMLLTSSLSIETICAYSKKVTHRAGLNRPQWSPDNDSIYSSISHTAGPPKRWSMGSWLGHARRGSRQHAHPPLNFSYPPQGTTSTFPLPSTFRPPATSPSWAPIKHIFPLAPDRLCDALYAHLLALNYITSLCPTTASMPMPMPIPTRPPPPNASTSSNSGLSIPHKAASLLGMGMDDPLSSAYHVHPTHTQHHPQQQPHHWGSAGSLRLRRGMLGRLRRQQEQPPAVPPKPPPKDDVVAPATGSRGSQDNGGSASMRELKAGLGRCVGVLLAAVMIGRGLEGAGEDSAADGGGEGVGGEGVLVRALCELVRCVEEGGSVAGGF</sequence>
<evidence type="ECO:0000313" key="3">
    <source>
        <dbReference type="Proteomes" id="UP001303889"/>
    </source>
</evidence>
<feature type="region of interest" description="Disordered" evidence="1">
    <location>
        <begin position="658"/>
        <end position="682"/>
    </location>
</feature>